<protein>
    <submittedName>
        <fullName evidence="1">Uncharacterized protein</fullName>
    </submittedName>
</protein>
<gene>
    <name evidence="1" type="ORF">CGOC_LOCUS37</name>
</gene>
<organism evidence="1 2">
    <name type="scientific">Cylicostephanus goldi</name>
    <name type="common">Nematode worm</name>
    <dbReference type="NCBI Taxonomy" id="71465"/>
    <lineage>
        <taxon>Eukaryota</taxon>
        <taxon>Metazoa</taxon>
        <taxon>Ecdysozoa</taxon>
        <taxon>Nematoda</taxon>
        <taxon>Chromadorea</taxon>
        <taxon>Rhabditida</taxon>
        <taxon>Rhabditina</taxon>
        <taxon>Rhabditomorpha</taxon>
        <taxon>Strongyloidea</taxon>
        <taxon>Strongylidae</taxon>
        <taxon>Cylicostephanus</taxon>
    </lineage>
</organism>
<evidence type="ECO:0000313" key="1">
    <source>
        <dbReference type="EMBL" id="VDK40455.1"/>
    </source>
</evidence>
<dbReference type="EMBL" id="UYRV01000023">
    <property type="protein sequence ID" value="VDK40455.1"/>
    <property type="molecule type" value="Genomic_DNA"/>
</dbReference>
<dbReference type="AlphaFoldDB" id="A0A3P6QJD7"/>
<keyword evidence="2" id="KW-1185">Reference proteome</keyword>
<name>A0A3P6QJD7_CYLGO</name>
<accession>A0A3P6QJD7</accession>
<dbReference type="OrthoDB" id="5841771at2759"/>
<proteinExistence type="predicted"/>
<evidence type="ECO:0000313" key="2">
    <source>
        <dbReference type="Proteomes" id="UP000271889"/>
    </source>
</evidence>
<sequence length="253" mass="28854">MPFAPAIGAVIVIEYRACSDVRNIINVLRWEAYSGDVPMSFRLLSKSSEELKFRADFYTCGCVRYKTIPLSNLAVFNDIIGVVEDEKGVLERKYIGKLRATVKLRNVRTGYEWELCCVNEYLQQPTDLYEVYSRGIVGAVNQKGNLSYITSREFPHDVRFKSGNVDVDRVKGLLGREVTFFARQQNGHIYHVTGSVEPLTRSIIPIVNNGFFSNIHQEGRPVDDKEYLRRGHLTTKPKRTRHCGAEEELKKGS</sequence>
<dbReference type="Proteomes" id="UP000271889">
    <property type="component" value="Unassembled WGS sequence"/>
</dbReference>
<reference evidence="1 2" key="1">
    <citation type="submission" date="2018-11" db="EMBL/GenBank/DDBJ databases">
        <authorList>
            <consortium name="Pathogen Informatics"/>
        </authorList>
    </citation>
    <scope>NUCLEOTIDE SEQUENCE [LARGE SCALE GENOMIC DNA]</scope>
</reference>